<feature type="region of interest" description="Disordered" evidence="7">
    <location>
        <begin position="47"/>
        <end position="111"/>
    </location>
</feature>
<dbReference type="EMBL" id="JARFPL010000002">
    <property type="protein sequence ID" value="MDF0592130.1"/>
    <property type="molecule type" value="Genomic_DNA"/>
</dbReference>
<evidence type="ECO:0000256" key="6">
    <source>
        <dbReference type="HAMAP-Rule" id="MF_01328"/>
    </source>
</evidence>
<dbReference type="InterPro" id="IPR013000">
    <property type="entry name" value="Ribosomal_uL4_euk/arc_CS"/>
</dbReference>
<evidence type="ECO:0000256" key="5">
    <source>
        <dbReference type="ARBA" id="ARBA00023274"/>
    </source>
</evidence>
<sequence>MKAKVIDLSGNEVGEMELPSVFDEEFRPDLIKRAVLAAQANRTQPYGPTKLSGLKTSAQSWGTGRGVSRVPRILNGRRAARVPQAKGGRRAHPPKPEADRTEKVNAKERRKAIRSAIAATANSDLVRARGHVFSGESVVVAKDDLETVAKTGDIRKFLESCGLWEDVMRAKNGRKVRAGRGKMRGRKYKQPKSLLIVAGRDGGLIKATRNLPGVDVTVVERLNAELLAPGTQAGRLTVWTESSLKWLGETYGH</sequence>
<gene>
    <name evidence="8" type="primary">rpl4p</name>
    <name evidence="6" type="synonym">rpl4</name>
    <name evidence="8" type="ORF">P0O24_00820</name>
</gene>
<comment type="function">
    <text evidence="6">One of the primary rRNA binding proteins, this protein initially binds near the 5'-end of the 23S rRNA. It is important during the early stages of 50S assembly. It makes multiple contacts with different domains of the 23S rRNA in the assembled 50S subunit and ribosome.</text>
</comment>
<dbReference type="InterPro" id="IPR002136">
    <property type="entry name" value="Ribosomal_uL4"/>
</dbReference>
<comment type="function">
    <text evidence="6">Forms part of the polypeptide exit tunnel.</text>
</comment>
<keyword evidence="5 6" id="KW-0687">Ribonucleoprotein</keyword>
<organism evidence="8 9">
    <name type="scientific">Candidatus Methanocrinis alkalitolerans</name>
    <dbReference type="NCBI Taxonomy" id="3033395"/>
    <lineage>
        <taxon>Archaea</taxon>
        <taxon>Methanobacteriati</taxon>
        <taxon>Methanobacteriota</taxon>
        <taxon>Stenosarchaea group</taxon>
        <taxon>Methanomicrobia</taxon>
        <taxon>Methanotrichales</taxon>
        <taxon>Methanotrichaceae</taxon>
        <taxon>Methanocrinis</taxon>
    </lineage>
</organism>
<evidence type="ECO:0000256" key="1">
    <source>
        <dbReference type="ARBA" id="ARBA00010528"/>
    </source>
</evidence>
<dbReference type="InterPro" id="IPR019970">
    <property type="entry name" value="Ribosomall_uL4-arc"/>
</dbReference>
<accession>A0ABT5XBP0</accession>
<dbReference type="Gene3D" id="3.40.1370.10">
    <property type="match status" value="1"/>
</dbReference>
<keyword evidence="4 6" id="KW-0689">Ribosomal protein</keyword>
<dbReference type="GO" id="GO:0005840">
    <property type="term" value="C:ribosome"/>
    <property type="evidence" value="ECO:0007669"/>
    <property type="project" value="UniProtKB-KW"/>
</dbReference>
<feature type="compositionally biased region" description="Basic and acidic residues" evidence="7">
    <location>
        <begin position="94"/>
        <end position="107"/>
    </location>
</feature>
<dbReference type="PROSITE" id="PS00939">
    <property type="entry name" value="RIBOSOMAL_L1E"/>
    <property type="match status" value="1"/>
</dbReference>
<protein>
    <recommendedName>
        <fullName evidence="6">Large ribosomal subunit protein uL4</fullName>
    </recommendedName>
</protein>
<evidence type="ECO:0000256" key="3">
    <source>
        <dbReference type="ARBA" id="ARBA00022884"/>
    </source>
</evidence>
<evidence type="ECO:0000313" key="8">
    <source>
        <dbReference type="EMBL" id="MDF0592130.1"/>
    </source>
</evidence>
<evidence type="ECO:0000256" key="2">
    <source>
        <dbReference type="ARBA" id="ARBA00022730"/>
    </source>
</evidence>
<evidence type="ECO:0000313" key="9">
    <source>
        <dbReference type="Proteomes" id="UP001215956"/>
    </source>
</evidence>
<dbReference type="InterPro" id="IPR045240">
    <property type="entry name" value="Ribosomal_uL4_euk/arch"/>
</dbReference>
<dbReference type="RefSeq" id="WP_316967841.1">
    <property type="nucleotide sequence ID" value="NZ_JARFPL010000002.1"/>
</dbReference>
<keyword evidence="2 6" id="KW-0699">rRNA-binding</keyword>
<comment type="similarity">
    <text evidence="1 6">Belongs to the universal ribosomal protein uL4 family.</text>
</comment>
<dbReference type="Proteomes" id="UP001215956">
    <property type="component" value="Unassembled WGS sequence"/>
</dbReference>
<proteinExistence type="inferred from homology"/>
<dbReference type="Pfam" id="PF00573">
    <property type="entry name" value="Ribosomal_L4"/>
    <property type="match status" value="1"/>
</dbReference>
<reference evidence="8 9" key="1">
    <citation type="submission" date="2023-03" db="EMBL/GenBank/DDBJ databases">
        <title>Whole genome sequencing of Methanotrichaceae archaeon M04Ac.</title>
        <authorList>
            <person name="Khomyakova M.A."/>
            <person name="Merkel A.Y."/>
            <person name="Slobodkin A.I."/>
        </authorList>
    </citation>
    <scope>NUCLEOTIDE SEQUENCE [LARGE SCALE GENOMIC DNA]</scope>
    <source>
        <strain evidence="8 9">M04Ac</strain>
    </source>
</reference>
<comment type="subunit">
    <text evidence="6">Part of the 50S ribosomal subunit.</text>
</comment>
<comment type="caution">
    <text evidence="8">The sequence shown here is derived from an EMBL/GenBank/DDBJ whole genome shotgun (WGS) entry which is preliminary data.</text>
</comment>
<dbReference type="SUPFAM" id="SSF52166">
    <property type="entry name" value="Ribosomal protein L4"/>
    <property type="match status" value="1"/>
</dbReference>
<name>A0ABT5XBP0_9EURY</name>
<evidence type="ECO:0000256" key="7">
    <source>
        <dbReference type="SAM" id="MobiDB-lite"/>
    </source>
</evidence>
<keyword evidence="3 6" id="KW-0694">RNA-binding</keyword>
<evidence type="ECO:0000256" key="4">
    <source>
        <dbReference type="ARBA" id="ARBA00022980"/>
    </source>
</evidence>
<keyword evidence="9" id="KW-1185">Reference proteome</keyword>
<dbReference type="HAMAP" id="MF_01328_A">
    <property type="entry name" value="Ribosomal_uL4_A"/>
    <property type="match status" value="1"/>
</dbReference>
<dbReference type="PANTHER" id="PTHR19431">
    <property type="entry name" value="60S RIBOSOMAL PROTEIN L4"/>
    <property type="match status" value="1"/>
</dbReference>
<dbReference type="NCBIfam" id="TIGR03672">
    <property type="entry name" value="rpl4p_arch"/>
    <property type="match status" value="1"/>
</dbReference>
<dbReference type="InterPro" id="IPR023574">
    <property type="entry name" value="Ribosomal_uL4_dom_sf"/>
</dbReference>